<organism evidence="1 2">
    <name type="scientific">Acetobacter persici</name>
    <dbReference type="NCBI Taxonomy" id="1076596"/>
    <lineage>
        <taxon>Bacteria</taxon>
        <taxon>Pseudomonadati</taxon>
        <taxon>Pseudomonadota</taxon>
        <taxon>Alphaproteobacteria</taxon>
        <taxon>Acetobacterales</taxon>
        <taxon>Acetobacteraceae</taxon>
        <taxon>Acetobacter</taxon>
    </lineage>
</organism>
<reference evidence="1 2" key="1">
    <citation type="submission" date="2016-03" db="EMBL/GenBank/DDBJ databases">
        <title>Acetic acid bacteria sequencing.</title>
        <authorList>
            <person name="Brandt J."/>
            <person name="Jakob F."/>
            <person name="Vogel R.F."/>
        </authorList>
    </citation>
    <scope>NUCLEOTIDE SEQUENCE [LARGE SCALE GENOMIC DNA]</scope>
    <source>
        <strain evidence="1 2">TMW2.1084</strain>
        <plasmid evidence="2">pac1084_1</plasmid>
    </source>
</reference>
<dbReference type="InterPro" id="IPR007710">
    <property type="entry name" value="Nucleoside_deoxyribTrfase"/>
</dbReference>
<dbReference type="Pfam" id="PF05014">
    <property type="entry name" value="Nuc_deoxyrib_tr"/>
    <property type="match status" value="1"/>
</dbReference>
<dbReference type="PANTHER" id="PTHR15364">
    <property type="entry name" value="2'-DEOXYNUCLEOSIDE 5'-PHOSPHATE N-HYDROLASE 1"/>
    <property type="match status" value="1"/>
</dbReference>
<dbReference type="InterPro" id="IPR051239">
    <property type="entry name" value="2'-dNMP_N-hydrolase"/>
</dbReference>
<protein>
    <recommendedName>
        <fullName evidence="3">Nucleoside 2-deoxyribosyltransferase</fullName>
    </recommendedName>
</protein>
<keyword evidence="1" id="KW-0614">Plasmid</keyword>
<dbReference type="Proteomes" id="UP000189055">
    <property type="component" value="Plasmid pAC1084_1"/>
</dbReference>
<name>A0A1U9LJU1_9PROT</name>
<dbReference type="PANTHER" id="PTHR15364:SF0">
    <property type="entry name" value="2'-DEOXYNUCLEOSIDE 5'-PHOSPHATE N-HYDROLASE 1"/>
    <property type="match status" value="1"/>
</dbReference>
<evidence type="ECO:0000313" key="2">
    <source>
        <dbReference type="Proteomes" id="UP000189055"/>
    </source>
</evidence>
<evidence type="ECO:0000313" key="1">
    <source>
        <dbReference type="EMBL" id="AQT06668.1"/>
    </source>
</evidence>
<dbReference type="KEGG" id="aper:A0U91_16825"/>
<geneLocation type="plasmid" evidence="2">
    <name>pac1084_1</name>
</geneLocation>
<dbReference type="AlphaFoldDB" id="A0A1U9LJU1"/>
<proteinExistence type="predicted"/>
<dbReference type="GO" id="GO:0070694">
    <property type="term" value="F:5-hydroxymethyl-dUMP N-hydrolase activity"/>
    <property type="evidence" value="ECO:0007669"/>
    <property type="project" value="TreeGrafter"/>
</dbReference>
<gene>
    <name evidence="1" type="ORF">A0U91_16825</name>
</gene>
<sequence length="171" mass="18258">MFRQDANEYGGRLQQICSENGINGLYPLDSDPPFFDGMTPEEQGRAIFHANIALIRQSQAVIADLSPFRGPNVDDGTAYEVGFASALGIPVFGYIESADLRGTYTSKVTSLSPGGTMEDNLGNPIDAKGMLVEQFGMTANLMLAASIWEGRVLTSFTEAAQAAASYFSKGA</sequence>
<evidence type="ECO:0008006" key="3">
    <source>
        <dbReference type="Google" id="ProtNLM"/>
    </source>
</evidence>
<dbReference type="SUPFAM" id="SSF52309">
    <property type="entry name" value="N-(deoxy)ribosyltransferase-like"/>
    <property type="match status" value="1"/>
</dbReference>
<dbReference type="Gene3D" id="3.40.50.450">
    <property type="match status" value="1"/>
</dbReference>
<dbReference type="EMBL" id="CP014688">
    <property type="protein sequence ID" value="AQT06668.1"/>
    <property type="molecule type" value="Genomic_DNA"/>
</dbReference>
<accession>A0A1U9LJU1</accession>
<dbReference type="GO" id="GO:0009159">
    <property type="term" value="P:deoxyribonucleoside monophosphate catabolic process"/>
    <property type="evidence" value="ECO:0007669"/>
    <property type="project" value="TreeGrafter"/>
</dbReference>